<keyword evidence="1" id="KW-1133">Transmembrane helix</keyword>
<dbReference type="STRING" id="1802514.A2955_04200"/>
<evidence type="ECO:0000313" key="2">
    <source>
        <dbReference type="EMBL" id="OGM57521.1"/>
    </source>
</evidence>
<comment type="caution">
    <text evidence="2">The sequence shown here is derived from an EMBL/GenBank/DDBJ whole genome shotgun (WGS) entry which is preliminary data.</text>
</comment>
<keyword evidence="1" id="KW-0812">Transmembrane</keyword>
<proteinExistence type="predicted"/>
<keyword evidence="1" id="KW-0472">Membrane</keyword>
<gene>
    <name evidence="2" type="ORF">A2955_04200</name>
</gene>
<dbReference type="EMBL" id="MGHA01000058">
    <property type="protein sequence ID" value="OGM57521.1"/>
    <property type="molecule type" value="Genomic_DNA"/>
</dbReference>
<dbReference type="Proteomes" id="UP000177501">
    <property type="component" value="Unassembled WGS sequence"/>
</dbReference>
<protein>
    <submittedName>
        <fullName evidence="2">Uncharacterized protein</fullName>
    </submittedName>
</protein>
<sequence>MLTEDKNLNRVKEYILFKYSCWFASISSGLLIKSKPSEGPKVGSFTKSHNNTFATYIICTWGGAFFLIFLAV</sequence>
<evidence type="ECO:0000313" key="3">
    <source>
        <dbReference type="Proteomes" id="UP000177501"/>
    </source>
</evidence>
<reference evidence="2 3" key="1">
    <citation type="journal article" date="2016" name="Nat. Commun.">
        <title>Thousands of microbial genomes shed light on interconnected biogeochemical processes in an aquifer system.</title>
        <authorList>
            <person name="Anantharaman K."/>
            <person name="Brown C.T."/>
            <person name="Hug L.A."/>
            <person name="Sharon I."/>
            <person name="Castelle C.J."/>
            <person name="Probst A.J."/>
            <person name="Thomas B.C."/>
            <person name="Singh A."/>
            <person name="Wilkins M.J."/>
            <person name="Karaoz U."/>
            <person name="Brodie E.L."/>
            <person name="Williams K.H."/>
            <person name="Hubbard S.S."/>
            <person name="Banfield J.F."/>
        </authorList>
    </citation>
    <scope>NUCLEOTIDE SEQUENCE [LARGE SCALE GENOMIC DNA]</scope>
</reference>
<name>A0A1F8B0J6_9BACT</name>
<feature type="transmembrane region" description="Helical" evidence="1">
    <location>
        <begin position="14"/>
        <end position="32"/>
    </location>
</feature>
<evidence type="ECO:0000256" key="1">
    <source>
        <dbReference type="SAM" id="Phobius"/>
    </source>
</evidence>
<dbReference type="AlphaFoldDB" id="A0A1F8B0J6"/>
<feature type="transmembrane region" description="Helical" evidence="1">
    <location>
        <begin position="53"/>
        <end position="71"/>
    </location>
</feature>
<accession>A0A1F8B0J6</accession>
<organism evidence="2 3">
    <name type="scientific">Candidatus Woesebacteria bacterium RIFCSPLOWO2_01_FULL_37_19</name>
    <dbReference type="NCBI Taxonomy" id="1802514"/>
    <lineage>
        <taxon>Bacteria</taxon>
        <taxon>Candidatus Woeseibacteriota</taxon>
    </lineage>
</organism>